<dbReference type="PANTHER" id="PTHR11158">
    <property type="entry name" value="MSF1/PX19 RELATED"/>
    <property type="match status" value="1"/>
</dbReference>
<dbReference type="WBParaSite" id="PTRK_0000973100.1">
    <property type="protein sequence ID" value="PTRK_0000973100.1"/>
    <property type="gene ID" value="PTRK_0000973100"/>
</dbReference>
<protein>
    <submittedName>
        <fullName evidence="3">PRELI/MSF1 domain-containing protein</fullName>
    </submittedName>
</protein>
<dbReference type="InterPro" id="IPR006797">
    <property type="entry name" value="PRELI/MSF1_dom"/>
</dbReference>
<name>A0A0N4ZMG3_PARTI</name>
<dbReference type="STRING" id="131310.A0A0N4ZMG3"/>
<evidence type="ECO:0000313" key="2">
    <source>
        <dbReference type="Proteomes" id="UP000038045"/>
    </source>
</evidence>
<sequence>MQYWGEEYIFDHPWHTVVAAAWRKYPNPLNNAVTGMDVLSQNVDGSTLKSERILQSQFSVPGWAARITGFSGTQYSHEYSEVDVDKKEMNLLTRNLNGSSFITVDEKLIYRPHPTDPNKTILKQEASVSVNLPAFTDTCERAFLSTYSSNAEKGRKGVEWVIDQIKKEYNSYDKFIPNVNWKI</sequence>
<dbReference type="Pfam" id="PF04707">
    <property type="entry name" value="PRELI"/>
    <property type="match status" value="1"/>
</dbReference>
<evidence type="ECO:0000259" key="1">
    <source>
        <dbReference type="PROSITE" id="PS50904"/>
    </source>
</evidence>
<keyword evidence="2" id="KW-1185">Reference proteome</keyword>
<feature type="domain" description="PRELI/MSF1" evidence="1">
    <location>
        <begin position="1"/>
        <end position="170"/>
    </location>
</feature>
<dbReference type="AlphaFoldDB" id="A0A0N4ZMG3"/>
<proteinExistence type="predicted"/>
<dbReference type="InterPro" id="IPR037365">
    <property type="entry name" value="Slowmo/Ups"/>
</dbReference>
<organism evidence="2 3">
    <name type="scientific">Parastrongyloides trichosuri</name>
    <name type="common">Possum-specific nematode worm</name>
    <dbReference type="NCBI Taxonomy" id="131310"/>
    <lineage>
        <taxon>Eukaryota</taxon>
        <taxon>Metazoa</taxon>
        <taxon>Ecdysozoa</taxon>
        <taxon>Nematoda</taxon>
        <taxon>Chromadorea</taxon>
        <taxon>Rhabditida</taxon>
        <taxon>Tylenchina</taxon>
        <taxon>Panagrolaimomorpha</taxon>
        <taxon>Strongyloidoidea</taxon>
        <taxon>Strongyloididae</taxon>
        <taxon>Parastrongyloides</taxon>
    </lineage>
</organism>
<dbReference type="PROSITE" id="PS50904">
    <property type="entry name" value="PRELI_MSF1"/>
    <property type="match status" value="1"/>
</dbReference>
<evidence type="ECO:0000313" key="3">
    <source>
        <dbReference type="WBParaSite" id="PTRK_0000973100.1"/>
    </source>
</evidence>
<accession>A0A0N4ZMG3</accession>
<reference evidence="3" key="1">
    <citation type="submission" date="2017-02" db="UniProtKB">
        <authorList>
            <consortium name="WormBaseParasite"/>
        </authorList>
    </citation>
    <scope>IDENTIFICATION</scope>
</reference>
<dbReference type="GO" id="GO:0005758">
    <property type="term" value="C:mitochondrial intermembrane space"/>
    <property type="evidence" value="ECO:0007669"/>
    <property type="project" value="InterPro"/>
</dbReference>
<dbReference type="Proteomes" id="UP000038045">
    <property type="component" value="Unplaced"/>
</dbReference>